<feature type="region of interest" description="Disordered" evidence="1">
    <location>
        <begin position="300"/>
        <end position="515"/>
    </location>
</feature>
<protein>
    <recommendedName>
        <fullName evidence="4">IMD domain-containing protein</fullName>
    </recommendedName>
</protein>
<dbReference type="PANTHER" id="PTHR38407">
    <property type="entry name" value="PROTEIN IVY1"/>
    <property type="match status" value="1"/>
</dbReference>
<name>A0A4S4LJJ0_9AGAM</name>
<evidence type="ECO:0000313" key="3">
    <source>
        <dbReference type="Proteomes" id="UP000308199"/>
    </source>
</evidence>
<keyword evidence="3" id="KW-1185">Reference proteome</keyword>
<accession>A0A4S4LJJ0</accession>
<feature type="compositionally biased region" description="Low complexity" evidence="1">
    <location>
        <begin position="355"/>
        <end position="364"/>
    </location>
</feature>
<evidence type="ECO:0000313" key="2">
    <source>
        <dbReference type="EMBL" id="THH11538.1"/>
    </source>
</evidence>
<dbReference type="EMBL" id="SGPK01000012">
    <property type="protein sequence ID" value="THH11538.1"/>
    <property type="molecule type" value="Genomic_DNA"/>
</dbReference>
<dbReference type="GO" id="GO:0042144">
    <property type="term" value="P:vacuole fusion, non-autophagic"/>
    <property type="evidence" value="ECO:0007669"/>
    <property type="project" value="InterPro"/>
</dbReference>
<feature type="compositionally biased region" description="Basic and acidic residues" evidence="1">
    <location>
        <begin position="497"/>
        <end position="515"/>
    </location>
</feature>
<proteinExistence type="predicted"/>
<feature type="compositionally biased region" description="Polar residues" evidence="1">
    <location>
        <begin position="408"/>
        <end position="434"/>
    </location>
</feature>
<gene>
    <name evidence="2" type="ORF">EW145_g595</name>
</gene>
<dbReference type="Gene3D" id="1.20.1270.60">
    <property type="entry name" value="Arfaptin homology (AH) domain/BAR domain"/>
    <property type="match status" value="1"/>
</dbReference>
<dbReference type="PANTHER" id="PTHR38407:SF1">
    <property type="entry name" value="PROTEIN IVY1"/>
    <property type="match status" value="1"/>
</dbReference>
<dbReference type="AlphaFoldDB" id="A0A4S4LJJ0"/>
<dbReference type="GO" id="GO:0005543">
    <property type="term" value="F:phospholipid binding"/>
    <property type="evidence" value="ECO:0007669"/>
    <property type="project" value="InterPro"/>
</dbReference>
<dbReference type="OrthoDB" id="5594612at2759"/>
<feature type="compositionally biased region" description="Basic and acidic residues" evidence="1">
    <location>
        <begin position="436"/>
        <end position="449"/>
    </location>
</feature>
<reference evidence="2 3" key="1">
    <citation type="submission" date="2019-02" db="EMBL/GenBank/DDBJ databases">
        <title>Genome sequencing of the rare red list fungi Phellinidium pouzarii.</title>
        <authorList>
            <person name="Buettner E."/>
            <person name="Kellner H."/>
        </authorList>
    </citation>
    <scope>NUCLEOTIDE SEQUENCE [LARGE SCALE GENOMIC DNA]</scope>
    <source>
        <strain evidence="2 3">DSM 108285</strain>
    </source>
</reference>
<feature type="compositionally biased region" description="Polar residues" evidence="1">
    <location>
        <begin position="453"/>
        <end position="462"/>
    </location>
</feature>
<evidence type="ECO:0000256" key="1">
    <source>
        <dbReference type="SAM" id="MobiDB-lite"/>
    </source>
</evidence>
<comment type="caution">
    <text evidence="2">The sequence shown here is derived from an EMBL/GenBank/DDBJ whole genome shotgun (WGS) entry which is preliminary data.</text>
</comment>
<dbReference type="Proteomes" id="UP000308199">
    <property type="component" value="Unassembled WGS sequence"/>
</dbReference>
<dbReference type="InterPro" id="IPR027267">
    <property type="entry name" value="AH/BAR_dom_sf"/>
</dbReference>
<feature type="compositionally biased region" description="Low complexity" evidence="1">
    <location>
        <begin position="377"/>
        <end position="393"/>
    </location>
</feature>
<dbReference type="InterPro" id="IPR037470">
    <property type="entry name" value="IVY1"/>
</dbReference>
<dbReference type="GO" id="GO:0000329">
    <property type="term" value="C:fungal-type vacuole membrane"/>
    <property type="evidence" value="ECO:0007669"/>
    <property type="project" value="InterPro"/>
</dbReference>
<organism evidence="2 3">
    <name type="scientific">Phellinidium pouzarii</name>
    <dbReference type="NCBI Taxonomy" id="167371"/>
    <lineage>
        <taxon>Eukaryota</taxon>
        <taxon>Fungi</taxon>
        <taxon>Dikarya</taxon>
        <taxon>Basidiomycota</taxon>
        <taxon>Agaricomycotina</taxon>
        <taxon>Agaricomycetes</taxon>
        <taxon>Hymenochaetales</taxon>
        <taxon>Hymenochaetaceae</taxon>
        <taxon>Phellinidium</taxon>
    </lineage>
</organism>
<evidence type="ECO:0008006" key="4">
    <source>
        <dbReference type="Google" id="ProtNLM"/>
    </source>
</evidence>
<sequence>MPRPRTSMRALTVNHNMGEVASGPPSPTLSEATQASQMNFGAEGPEKVITRADLKSSLQAYENLLNMSAGYRDALMHMSKATASFAEAMGTCSRYFVSRKPIWPLEIDEIEVSRVYPIFQDPVYRLRRDYTISWEIIGMFCDSIDKQFERPLRQHLDAYRAAVSDRSVTYEKALRERSRIIRQTEMENMNLGRKKNRNLQSFREALAVLQRQVEELDGLRVSHYQEILEHEEEVWDSVQGKVSLVVRSTLDVIDRFTAKASDPVIEPMLQSIPDPFDSYGPPKPEDQIFSILAPLSIFNSSSSPSPQAATTEIDPSPAFATSPGGHSWTSSHDELDNTSEWADVHTPISSPPPSTKSSGTITIKHAPSPPGSMRRASYPIPSGSSSLSPAKSPGALRKAESKLRKSLSVINESQAQSTSGFAEGSKSGTSTPFNGHTRDASSDTMRPLDTDVSGRTNGSHRNSFADHPIWGSHETTSSATLHEDEAGIGMNGADAGVRSRSEGFDPNPDTRENEG</sequence>